<evidence type="ECO:0000313" key="5">
    <source>
        <dbReference type="EnsemblPlants" id="LPERR10G03050.1"/>
    </source>
</evidence>
<dbReference type="HOGENOM" id="CLU_097343_0_0_1"/>
<evidence type="ECO:0000256" key="1">
    <source>
        <dbReference type="ARBA" id="ARBA00004123"/>
    </source>
</evidence>
<dbReference type="STRING" id="77586.A0A0D9XI80"/>
<evidence type="ECO:0000313" key="6">
    <source>
        <dbReference type="Proteomes" id="UP000032180"/>
    </source>
</evidence>
<sequence length="238" mass="26030">MAEAAAVREMVRSMGAERLDAAIRFATFELVGRDILLHDLLRLCDHQDHRRGMAMAEAVSAQPISDSSEESVIDLLRALQAVPMTFETLEKSKIGKTVTGLRKHPSEQVRSLAGELYNNWKAMVNDHLTSIRISKPSAPAPTKIAPALSSHHAKKAKTTAADKPAAAAAAKKKIASNESKEAPVLVNEAKLAAAKRKLQEGYKEAASAKKQRMIQVIDAPRKTNRRHVNHIHEVCLSI</sequence>
<evidence type="ECO:0000256" key="2">
    <source>
        <dbReference type="ARBA" id="ARBA00023242"/>
    </source>
</evidence>
<dbReference type="SUPFAM" id="SSF47676">
    <property type="entry name" value="Conserved domain common to transcription factors TFIIS, elongin A, CRSP70"/>
    <property type="match status" value="1"/>
</dbReference>
<protein>
    <recommendedName>
        <fullName evidence="4">TFIIS N-terminal domain-containing protein</fullName>
    </recommendedName>
</protein>
<dbReference type="Gramene" id="LPERR10G03050.1">
    <property type="protein sequence ID" value="LPERR10G03050.1"/>
    <property type="gene ID" value="LPERR10G03050"/>
</dbReference>
<reference evidence="5 6" key="1">
    <citation type="submission" date="2012-08" db="EMBL/GenBank/DDBJ databases">
        <title>Oryza genome evolution.</title>
        <authorList>
            <person name="Wing R.A."/>
        </authorList>
    </citation>
    <scope>NUCLEOTIDE SEQUENCE</scope>
</reference>
<dbReference type="EnsemblPlants" id="LPERR10G03050.1">
    <property type="protein sequence ID" value="LPERR10G03050.1"/>
    <property type="gene ID" value="LPERR10G03050"/>
</dbReference>
<name>A0A0D9XI80_9ORYZ</name>
<feature type="domain" description="TFIIS N-terminal" evidence="4">
    <location>
        <begin position="55"/>
        <end position="127"/>
    </location>
</feature>
<dbReference type="PANTHER" id="PTHR46554:SF5">
    <property type="entry name" value="OS10G0327400 PROTEIN"/>
    <property type="match status" value="1"/>
</dbReference>
<dbReference type="SMART" id="SM00509">
    <property type="entry name" value="TFS2N"/>
    <property type="match status" value="1"/>
</dbReference>
<keyword evidence="2 3" id="KW-0539">Nucleus</keyword>
<accession>A0A0D9XI80</accession>
<dbReference type="InterPro" id="IPR003617">
    <property type="entry name" value="TFIIS/CRSP70_N_sub"/>
</dbReference>
<dbReference type="AlphaFoldDB" id="A0A0D9XI80"/>
<reference evidence="5" key="3">
    <citation type="submission" date="2015-04" db="UniProtKB">
        <authorList>
            <consortium name="EnsemblPlants"/>
        </authorList>
    </citation>
    <scope>IDENTIFICATION</scope>
</reference>
<dbReference type="InterPro" id="IPR035441">
    <property type="entry name" value="TFIIS/LEDGF_dom_sf"/>
</dbReference>
<proteinExistence type="predicted"/>
<comment type="subcellular location">
    <subcellularLocation>
        <location evidence="1 3">Nucleus</location>
    </subcellularLocation>
</comment>
<dbReference type="PANTHER" id="PTHR46554">
    <property type="entry name" value="MEDIATOR OF RNA POLYMERASE II TRANSCRIPTION SUBUNIT 26A-RELATED"/>
    <property type="match status" value="1"/>
</dbReference>
<organism evidence="5 6">
    <name type="scientific">Leersia perrieri</name>
    <dbReference type="NCBI Taxonomy" id="77586"/>
    <lineage>
        <taxon>Eukaryota</taxon>
        <taxon>Viridiplantae</taxon>
        <taxon>Streptophyta</taxon>
        <taxon>Embryophyta</taxon>
        <taxon>Tracheophyta</taxon>
        <taxon>Spermatophyta</taxon>
        <taxon>Magnoliopsida</taxon>
        <taxon>Liliopsida</taxon>
        <taxon>Poales</taxon>
        <taxon>Poaceae</taxon>
        <taxon>BOP clade</taxon>
        <taxon>Oryzoideae</taxon>
        <taxon>Oryzeae</taxon>
        <taxon>Oryzinae</taxon>
        <taxon>Leersia</taxon>
    </lineage>
</organism>
<dbReference type="CDD" id="cd00183">
    <property type="entry name" value="TFIIS_I"/>
    <property type="match status" value="1"/>
</dbReference>
<evidence type="ECO:0000259" key="4">
    <source>
        <dbReference type="PROSITE" id="PS51319"/>
    </source>
</evidence>
<dbReference type="Gene3D" id="1.20.930.10">
    <property type="entry name" value="Conserved domain common to transcription factors TFIIS, elongin A, CRSP70"/>
    <property type="match status" value="1"/>
</dbReference>
<keyword evidence="6" id="KW-1185">Reference proteome</keyword>
<dbReference type="InterPro" id="IPR017923">
    <property type="entry name" value="TFIIS_N"/>
</dbReference>
<reference evidence="6" key="2">
    <citation type="submission" date="2013-12" db="EMBL/GenBank/DDBJ databases">
        <authorList>
            <person name="Yu Y."/>
            <person name="Lee S."/>
            <person name="de Baynast K."/>
            <person name="Wissotski M."/>
            <person name="Liu L."/>
            <person name="Talag J."/>
            <person name="Goicoechea J."/>
            <person name="Angelova A."/>
            <person name="Jetty R."/>
            <person name="Kudrna D."/>
            <person name="Golser W."/>
            <person name="Rivera L."/>
            <person name="Zhang J."/>
            <person name="Wing R."/>
        </authorList>
    </citation>
    <scope>NUCLEOTIDE SEQUENCE</scope>
</reference>
<dbReference type="Proteomes" id="UP000032180">
    <property type="component" value="Chromosome 10"/>
</dbReference>
<evidence type="ECO:0000256" key="3">
    <source>
        <dbReference type="PROSITE-ProRule" id="PRU00649"/>
    </source>
</evidence>
<dbReference type="GO" id="GO:0005634">
    <property type="term" value="C:nucleus"/>
    <property type="evidence" value="ECO:0007669"/>
    <property type="project" value="UniProtKB-SubCell"/>
</dbReference>
<dbReference type="Pfam" id="PF08711">
    <property type="entry name" value="Med26"/>
    <property type="match status" value="1"/>
</dbReference>
<dbReference type="PROSITE" id="PS51319">
    <property type="entry name" value="TFIIS_N"/>
    <property type="match status" value="1"/>
</dbReference>